<comment type="caution">
    <text evidence="2">The sequence shown here is derived from an EMBL/GenBank/DDBJ whole genome shotgun (WGS) entry which is preliminary data.</text>
</comment>
<name>A0ABW6IKI3_9CYAN</name>
<keyword evidence="3" id="KW-1185">Reference proteome</keyword>
<organism evidence="2 3">
    <name type="scientific">Almyronema epifaneia S1</name>
    <dbReference type="NCBI Taxonomy" id="2991925"/>
    <lineage>
        <taxon>Bacteria</taxon>
        <taxon>Bacillati</taxon>
        <taxon>Cyanobacteriota</taxon>
        <taxon>Cyanophyceae</taxon>
        <taxon>Nodosilineales</taxon>
        <taxon>Nodosilineaceae</taxon>
        <taxon>Almyronema</taxon>
        <taxon>Almyronema epifaneia</taxon>
    </lineage>
</organism>
<evidence type="ECO:0000313" key="2">
    <source>
        <dbReference type="EMBL" id="MFE4108085.1"/>
    </source>
</evidence>
<reference evidence="2 3" key="1">
    <citation type="submission" date="2024-10" db="EMBL/GenBank/DDBJ databases">
        <authorList>
            <person name="Ratan Roy A."/>
            <person name="Morales Sandoval P.H."/>
            <person name="De Los Santos Villalobos S."/>
            <person name="Chakraborty S."/>
            <person name="Mukherjee J."/>
        </authorList>
    </citation>
    <scope>NUCLEOTIDE SEQUENCE [LARGE SCALE GENOMIC DNA]</scope>
    <source>
        <strain evidence="2 3">S1</strain>
    </source>
</reference>
<sequence>MRRWTQPLLIAAAVGITCSASTSIIAQTLPVRVNRWLELRQTSGSVVYVRGSRTQPARTGFRLQAVGDGLRTGARARATLALDTQIGFVQVSENTDLQITELRTTRNGGRVTEITVNRGQARLQARPFTVPDTELNIRTPAGVSGVRGTIFGVSVQPGGRTGVATEEGNVETSAQGQSVNVPAGFQSMIVPGEPPTPPMPLTNDPSLNLSILRAVDDTTVEIIGRVDPLNLLLIEDAVQTLDRSGEFNLRLPLPADRRIQALVTTPLGQQQAYELVVP</sequence>
<dbReference type="Proteomes" id="UP001600165">
    <property type="component" value="Unassembled WGS sequence"/>
</dbReference>
<protein>
    <submittedName>
        <fullName evidence="2">FecR domain-containing protein</fullName>
    </submittedName>
</protein>
<dbReference type="PANTHER" id="PTHR38731:SF1">
    <property type="entry name" value="FECR PROTEIN DOMAIN-CONTAINING PROTEIN"/>
    <property type="match status" value="1"/>
</dbReference>
<dbReference type="PANTHER" id="PTHR38731">
    <property type="entry name" value="LIPL45-RELATED LIPOPROTEIN-RELATED"/>
    <property type="match status" value="1"/>
</dbReference>
<proteinExistence type="predicted"/>
<accession>A0ABW6IKI3</accession>
<dbReference type="Pfam" id="PF04773">
    <property type="entry name" value="FecR"/>
    <property type="match status" value="1"/>
</dbReference>
<gene>
    <name evidence="2" type="ORF">ACFVKH_17520</name>
</gene>
<dbReference type="RefSeq" id="WP_377967458.1">
    <property type="nucleotide sequence ID" value="NZ_JBHZOL010000099.1"/>
</dbReference>
<dbReference type="Gene3D" id="2.60.120.1440">
    <property type="match status" value="1"/>
</dbReference>
<evidence type="ECO:0000313" key="3">
    <source>
        <dbReference type="Proteomes" id="UP001600165"/>
    </source>
</evidence>
<dbReference type="EMBL" id="JBHZOL010000099">
    <property type="protein sequence ID" value="MFE4108085.1"/>
    <property type="molecule type" value="Genomic_DNA"/>
</dbReference>
<feature type="domain" description="FecR protein" evidence="1">
    <location>
        <begin position="70"/>
        <end position="171"/>
    </location>
</feature>
<dbReference type="InterPro" id="IPR006860">
    <property type="entry name" value="FecR"/>
</dbReference>
<evidence type="ECO:0000259" key="1">
    <source>
        <dbReference type="Pfam" id="PF04773"/>
    </source>
</evidence>